<name>A0A8S1IKM7_9CHLO</name>
<dbReference type="Pfam" id="PF00335">
    <property type="entry name" value="Tetraspanin"/>
    <property type="match status" value="1"/>
</dbReference>
<reference evidence="6" key="1">
    <citation type="submission" date="2020-12" db="EMBL/GenBank/DDBJ databases">
        <authorList>
            <person name="Iha C."/>
        </authorList>
    </citation>
    <scope>NUCLEOTIDE SEQUENCE</scope>
</reference>
<comment type="caution">
    <text evidence="6">The sequence shown here is derived from an EMBL/GenBank/DDBJ whole genome shotgun (WGS) entry which is preliminary data.</text>
</comment>
<feature type="transmembrane region" description="Helical" evidence="5">
    <location>
        <begin position="108"/>
        <end position="133"/>
    </location>
</feature>
<dbReference type="AlphaFoldDB" id="A0A8S1IKM7"/>
<accession>A0A8S1IKM7</accession>
<dbReference type="GO" id="GO:0016020">
    <property type="term" value="C:membrane"/>
    <property type="evidence" value="ECO:0007669"/>
    <property type="project" value="UniProtKB-SubCell"/>
</dbReference>
<keyword evidence="4 5" id="KW-0472">Membrane</keyword>
<evidence type="ECO:0000256" key="2">
    <source>
        <dbReference type="ARBA" id="ARBA00022692"/>
    </source>
</evidence>
<feature type="transmembrane region" description="Helical" evidence="5">
    <location>
        <begin position="213"/>
        <end position="232"/>
    </location>
</feature>
<keyword evidence="2 5" id="KW-0812">Transmembrane</keyword>
<gene>
    <name evidence="6" type="ORF">OSTQU699_LOCUS694</name>
</gene>
<evidence type="ECO:0000313" key="7">
    <source>
        <dbReference type="Proteomes" id="UP000708148"/>
    </source>
</evidence>
<evidence type="ECO:0000256" key="1">
    <source>
        <dbReference type="ARBA" id="ARBA00004141"/>
    </source>
</evidence>
<sequence length="319" mass="33604">MQCSSPISQYFSTAVWTPAVLSVKVSCAAPPGPAAPGRPWLGALIQASLIVPTIVSSSPSNAAVSACCRCCGIGERPASPSHGVGTAMARRRRSGRPRDGCCGGTFRCIFLFLNWLLAAAGLTLIGFSTYAAIEIANPPAGYPSGSSACSDVAPVAGGSGGLRDGPEDEWKEETKRYWFALLIAAIGIWALITAVFGLGGGRCRNGCCVGTHSVLLSLGLLAEVAFGIVFYFEQGWKWELPPEASGQCAAFHKFVDSHLRMSMYVGAGVLVLEVLTLLLGCALWPRPSRRAVYVEEPLEDVEEPLVPKALPAVCYPPTV</sequence>
<organism evidence="6 7">
    <name type="scientific">Ostreobium quekettii</name>
    <dbReference type="NCBI Taxonomy" id="121088"/>
    <lineage>
        <taxon>Eukaryota</taxon>
        <taxon>Viridiplantae</taxon>
        <taxon>Chlorophyta</taxon>
        <taxon>core chlorophytes</taxon>
        <taxon>Ulvophyceae</taxon>
        <taxon>TCBD clade</taxon>
        <taxon>Bryopsidales</taxon>
        <taxon>Ostreobineae</taxon>
        <taxon>Ostreobiaceae</taxon>
        <taxon>Ostreobium</taxon>
    </lineage>
</organism>
<evidence type="ECO:0000256" key="3">
    <source>
        <dbReference type="ARBA" id="ARBA00022989"/>
    </source>
</evidence>
<protein>
    <submittedName>
        <fullName evidence="6">Uncharacterized protein</fullName>
    </submittedName>
</protein>
<dbReference type="Proteomes" id="UP000708148">
    <property type="component" value="Unassembled WGS sequence"/>
</dbReference>
<dbReference type="InterPro" id="IPR018499">
    <property type="entry name" value="Tetraspanin/Peripherin"/>
</dbReference>
<dbReference type="EMBL" id="CAJHUC010000332">
    <property type="protein sequence ID" value="CAD7695333.1"/>
    <property type="molecule type" value="Genomic_DNA"/>
</dbReference>
<feature type="transmembrane region" description="Helical" evidence="5">
    <location>
        <begin position="177"/>
        <end position="201"/>
    </location>
</feature>
<keyword evidence="3 5" id="KW-1133">Transmembrane helix</keyword>
<proteinExistence type="predicted"/>
<evidence type="ECO:0000256" key="5">
    <source>
        <dbReference type="SAM" id="Phobius"/>
    </source>
</evidence>
<evidence type="ECO:0000313" key="6">
    <source>
        <dbReference type="EMBL" id="CAD7695333.1"/>
    </source>
</evidence>
<keyword evidence="7" id="KW-1185">Reference proteome</keyword>
<feature type="transmembrane region" description="Helical" evidence="5">
    <location>
        <begin position="263"/>
        <end position="284"/>
    </location>
</feature>
<evidence type="ECO:0000256" key="4">
    <source>
        <dbReference type="ARBA" id="ARBA00023136"/>
    </source>
</evidence>
<comment type="subcellular location">
    <subcellularLocation>
        <location evidence="1">Membrane</location>
        <topology evidence="1">Multi-pass membrane protein</topology>
    </subcellularLocation>
</comment>